<evidence type="ECO:0000313" key="2">
    <source>
        <dbReference type="EMBL" id="KAE8353679.1"/>
    </source>
</evidence>
<dbReference type="OrthoDB" id="4770905at2759"/>
<feature type="compositionally biased region" description="Basic and acidic residues" evidence="1">
    <location>
        <begin position="356"/>
        <end position="370"/>
    </location>
</feature>
<feature type="region of interest" description="Disordered" evidence="1">
    <location>
        <begin position="426"/>
        <end position="473"/>
    </location>
</feature>
<name>A0A5N6ZAD5_9EURO</name>
<evidence type="ECO:0000256" key="1">
    <source>
        <dbReference type="SAM" id="MobiDB-lite"/>
    </source>
</evidence>
<reference evidence="3" key="1">
    <citation type="submission" date="2019-04" db="EMBL/GenBank/DDBJ databases">
        <title>Friends and foes A comparative genomics studyof 23 Aspergillus species from section Flavi.</title>
        <authorList>
            <consortium name="DOE Joint Genome Institute"/>
            <person name="Kjaerbolling I."/>
            <person name="Vesth T."/>
            <person name="Frisvad J.C."/>
            <person name="Nybo J.L."/>
            <person name="Theobald S."/>
            <person name="Kildgaard S."/>
            <person name="Isbrandt T."/>
            <person name="Kuo A."/>
            <person name="Sato A."/>
            <person name="Lyhne E.K."/>
            <person name="Kogle M.E."/>
            <person name="Wiebenga A."/>
            <person name="Kun R.S."/>
            <person name="Lubbers R.J."/>
            <person name="Makela M.R."/>
            <person name="Barry K."/>
            <person name="Chovatia M."/>
            <person name="Clum A."/>
            <person name="Daum C."/>
            <person name="Haridas S."/>
            <person name="He G."/>
            <person name="LaButti K."/>
            <person name="Lipzen A."/>
            <person name="Mondo S."/>
            <person name="Riley R."/>
            <person name="Salamov A."/>
            <person name="Simmons B.A."/>
            <person name="Magnuson J.K."/>
            <person name="Henrissat B."/>
            <person name="Mortensen U.H."/>
            <person name="Larsen T.O."/>
            <person name="Devries R.P."/>
            <person name="Grigoriev I.V."/>
            <person name="Machida M."/>
            <person name="Baker S.E."/>
            <person name="Andersen M.R."/>
        </authorList>
    </citation>
    <scope>NUCLEOTIDE SEQUENCE [LARGE SCALE GENOMIC DNA]</scope>
    <source>
        <strain evidence="3">CBS 553.77</strain>
    </source>
</reference>
<evidence type="ECO:0000313" key="3">
    <source>
        <dbReference type="Proteomes" id="UP000327118"/>
    </source>
</evidence>
<gene>
    <name evidence="2" type="ORF">BDV28DRAFT_147847</name>
</gene>
<feature type="compositionally biased region" description="Basic and acidic residues" evidence="1">
    <location>
        <begin position="440"/>
        <end position="458"/>
    </location>
</feature>
<dbReference type="EMBL" id="ML739091">
    <property type="protein sequence ID" value="KAE8353679.1"/>
    <property type="molecule type" value="Genomic_DNA"/>
</dbReference>
<dbReference type="Proteomes" id="UP000327118">
    <property type="component" value="Unassembled WGS sequence"/>
</dbReference>
<proteinExistence type="predicted"/>
<organism evidence="2 3">
    <name type="scientific">Aspergillus coremiiformis</name>
    <dbReference type="NCBI Taxonomy" id="138285"/>
    <lineage>
        <taxon>Eukaryota</taxon>
        <taxon>Fungi</taxon>
        <taxon>Dikarya</taxon>
        <taxon>Ascomycota</taxon>
        <taxon>Pezizomycotina</taxon>
        <taxon>Eurotiomycetes</taxon>
        <taxon>Eurotiomycetidae</taxon>
        <taxon>Eurotiales</taxon>
        <taxon>Aspergillaceae</taxon>
        <taxon>Aspergillus</taxon>
        <taxon>Aspergillus subgen. Circumdati</taxon>
    </lineage>
</organism>
<accession>A0A5N6ZAD5</accession>
<keyword evidence="3" id="KW-1185">Reference proteome</keyword>
<sequence length="473" mass="52966">MASAHPEGEVFFRRSSLRFNNNQQWNADSATFFYRHCLIEWVSNEPMARQSGRLPDHHTHPRSFYGRGRGPGMFYNVHFGFWRQLPVSLGEHNNIRRCFQLELETSLTRFKEREQGAAQRLLTPIRAIYLPVAQFADEDFPHLCTYVQINFYQQGQRDIFRPHLGYFLRHQFTPEFGVGFHPTATMGLNIHECIKLLALPPKLRVTNIWRSRLVVIRHMGNIRHPTPQVIPRQFFDFINFINANFAVDVIWKPMPPQNRFILDLVSTVISAALGCVPGIGPLLSAGFTVAWQAATDPDGFREWARSGGWALTLIETVIGSADSMRGYVHPSWQGGNPRLLEAAPASGEPGPVEAQGEEKEQREEPDWEHAGPSELLLYGLRIMAFSATSGKSEHDGILHTEILRRVVESGAMSLSEALAVERGLEALPEDDVEGGEAEGEGTRVEEAEGEEVEGKGTEGEGTGVEEAGLASNE</sequence>
<feature type="compositionally biased region" description="Low complexity" evidence="1">
    <location>
        <begin position="464"/>
        <end position="473"/>
    </location>
</feature>
<dbReference type="AlphaFoldDB" id="A0A5N6ZAD5"/>
<feature type="region of interest" description="Disordered" evidence="1">
    <location>
        <begin position="338"/>
        <end position="370"/>
    </location>
</feature>
<protein>
    <submittedName>
        <fullName evidence="2">Uncharacterized protein</fullName>
    </submittedName>
</protein>
<feature type="compositionally biased region" description="Acidic residues" evidence="1">
    <location>
        <begin position="427"/>
        <end position="439"/>
    </location>
</feature>